<dbReference type="SUPFAM" id="SSF55931">
    <property type="entry name" value="Glutamine synthetase/guanido kinase"/>
    <property type="match status" value="1"/>
</dbReference>
<keyword evidence="8" id="KW-1185">Reference proteome</keyword>
<evidence type="ECO:0000313" key="7">
    <source>
        <dbReference type="EMBL" id="VEL27905.1"/>
    </source>
</evidence>
<dbReference type="PROSITE" id="PS51510">
    <property type="entry name" value="PHOSPHAGEN_KINASE_C"/>
    <property type="match status" value="1"/>
</dbReference>
<keyword evidence="2 5" id="KW-0547">Nucleotide-binding</keyword>
<evidence type="ECO:0000256" key="5">
    <source>
        <dbReference type="PROSITE-ProRule" id="PRU00843"/>
    </source>
</evidence>
<comment type="similarity">
    <text evidence="5">Belongs to the ATP:guanido phosphotransferase family.</text>
</comment>
<gene>
    <name evidence="7" type="ORF">PXEA_LOCUS21345</name>
</gene>
<evidence type="ECO:0000256" key="1">
    <source>
        <dbReference type="ARBA" id="ARBA00022679"/>
    </source>
</evidence>
<organism evidence="7 8">
    <name type="scientific">Protopolystoma xenopodis</name>
    <dbReference type="NCBI Taxonomy" id="117903"/>
    <lineage>
        <taxon>Eukaryota</taxon>
        <taxon>Metazoa</taxon>
        <taxon>Spiralia</taxon>
        <taxon>Lophotrochozoa</taxon>
        <taxon>Platyhelminthes</taxon>
        <taxon>Monogenea</taxon>
        <taxon>Polyopisthocotylea</taxon>
        <taxon>Polystomatidea</taxon>
        <taxon>Polystomatidae</taxon>
        <taxon>Protopolystoma</taxon>
    </lineage>
</organism>
<evidence type="ECO:0000259" key="6">
    <source>
        <dbReference type="PROSITE" id="PS51510"/>
    </source>
</evidence>
<dbReference type="Pfam" id="PF00217">
    <property type="entry name" value="ATP-gua_Ptrans"/>
    <property type="match status" value="1"/>
</dbReference>
<dbReference type="AlphaFoldDB" id="A0A448X4L2"/>
<dbReference type="OrthoDB" id="430219at2759"/>
<dbReference type="EMBL" id="CAAALY010090820">
    <property type="protein sequence ID" value="VEL27905.1"/>
    <property type="molecule type" value="Genomic_DNA"/>
</dbReference>
<comment type="caution">
    <text evidence="5">Lacks conserved residue(s) required for the propagation of feature annotation.</text>
</comment>
<accession>A0A448X4L2</accession>
<dbReference type="GO" id="GO:0005524">
    <property type="term" value="F:ATP binding"/>
    <property type="evidence" value="ECO:0007669"/>
    <property type="project" value="UniProtKB-UniRule"/>
</dbReference>
<proteinExistence type="inferred from homology"/>
<evidence type="ECO:0000256" key="2">
    <source>
        <dbReference type="ARBA" id="ARBA00022741"/>
    </source>
</evidence>
<dbReference type="InterPro" id="IPR022414">
    <property type="entry name" value="ATP-guanido_PTrfase_cat"/>
</dbReference>
<evidence type="ECO:0000256" key="3">
    <source>
        <dbReference type="ARBA" id="ARBA00022777"/>
    </source>
</evidence>
<evidence type="ECO:0000313" key="8">
    <source>
        <dbReference type="Proteomes" id="UP000784294"/>
    </source>
</evidence>
<protein>
    <recommendedName>
        <fullName evidence="6">Phosphagen kinase C-terminal domain-containing protein</fullName>
    </recommendedName>
</protein>
<dbReference type="Gene3D" id="3.30.590.10">
    <property type="entry name" value="Glutamine synthetase/guanido kinase, catalytic domain"/>
    <property type="match status" value="1"/>
</dbReference>
<keyword evidence="3 5" id="KW-0418">Kinase</keyword>
<keyword evidence="4 5" id="KW-0067">ATP-binding</keyword>
<reference evidence="7" key="1">
    <citation type="submission" date="2018-11" db="EMBL/GenBank/DDBJ databases">
        <authorList>
            <consortium name="Pathogen Informatics"/>
        </authorList>
    </citation>
    <scope>NUCLEOTIDE SEQUENCE</scope>
</reference>
<name>A0A448X4L2_9PLAT</name>
<evidence type="ECO:0000256" key="4">
    <source>
        <dbReference type="ARBA" id="ARBA00022840"/>
    </source>
</evidence>
<dbReference type="Proteomes" id="UP000784294">
    <property type="component" value="Unassembled WGS sequence"/>
</dbReference>
<dbReference type="InterPro" id="IPR014746">
    <property type="entry name" value="Gln_synth/guanido_kin_cat_dom"/>
</dbReference>
<keyword evidence="1 5" id="KW-0808">Transferase</keyword>
<comment type="caution">
    <text evidence="7">The sequence shown here is derived from an EMBL/GenBank/DDBJ whole genome shotgun (WGS) entry which is preliminary data.</text>
</comment>
<feature type="binding site" evidence="5">
    <location>
        <position position="40"/>
    </location>
    <ligand>
        <name>ATP</name>
        <dbReference type="ChEBI" id="CHEBI:30616"/>
    </ligand>
</feature>
<feature type="domain" description="Phosphagen kinase C-terminal" evidence="6">
    <location>
        <begin position="1"/>
        <end position="48"/>
    </location>
</feature>
<dbReference type="GO" id="GO:0016301">
    <property type="term" value="F:kinase activity"/>
    <property type="evidence" value="ECO:0007669"/>
    <property type="project" value="UniProtKB-KW"/>
</dbReference>
<sequence>MKLEKTISDCLKGLSGELSGTYYPLSNMDASTMHQLIDDHFLFKNDDS</sequence>